<dbReference type="OrthoDB" id="10256309at2759"/>
<protein>
    <submittedName>
        <fullName evidence="1">Uncharacterized protein</fullName>
    </submittedName>
</protein>
<comment type="caution">
    <text evidence="1">The sequence shown here is derived from an EMBL/GenBank/DDBJ whole genome shotgun (WGS) entry which is preliminary data.</text>
</comment>
<dbReference type="GO" id="GO:0031119">
    <property type="term" value="P:tRNA pseudouridine synthesis"/>
    <property type="evidence" value="ECO:0007669"/>
    <property type="project" value="TreeGrafter"/>
</dbReference>
<dbReference type="GO" id="GO:0005634">
    <property type="term" value="C:nucleus"/>
    <property type="evidence" value="ECO:0007669"/>
    <property type="project" value="TreeGrafter"/>
</dbReference>
<dbReference type="GO" id="GO:0003723">
    <property type="term" value="F:RNA binding"/>
    <property type="evidence" value="ECO:0007669"/>
    <property type="project" value="InterPro"/>
</dbReference>
<dbReference type="Proteomes" id="UP001153076">
    <property type="component" value="Unassembled WGS sequence"/>
</dbReference>
<proteinExistence type="predicted"/>
<organism evidence="1 2">
    <name type="scientific">Carnegiea gigantea</name>
    <dbReference type="NCBI Taxonomy" id="171969"/>
    <lineage>
        <taxon>Eukaryota</taxon>
        <taxon>Viridiplantae</taxon>
        <taxon>Streptophyta</taxon>
        <taxon>Embryophyta</taxon>
        <taxon>Tracheophyta</taxon>
        <taxon>Spermatophyta</taxon>
        <taxon>Magnoliopsida</taxon>
        <taxon>eudicotyledons</taxon>
        <taxon>Gunneridae</taxon>
        <taxon>Pentapetalae</taxon>
        <taxon>Caryophyllales</taxon>
        <taxon>Cactineae</taxon>
        <taxon>Cactaceae</taxon>
        <taxon>Cactoideae</taxon>
        <taxon>Echinocereeae</taxon>
        <taxon>Carnegiea</taxon>
    </lineage>
</organism>
<name>A0A9Q1KEP5_9CARY</name>
<dbReference type="EMBL" id="JAKOGI010000151">
    <property type="protein sequence ID" value="KAJ8441877.1"/>
    <property type="molecule type" value="Genomic_DNA"/>
</dbReference>
<dbReference type="Gene3D" id="3.30.70.660">
    <property type="entry name" value="Pseudouridine synthase I, catalytic domain, C-terminal subdomain"/>
    <property type="match status" value="1"/>
</dbReference>
<sequence>MNKQQSKQLAKTLEDSTGSCLFAQPSCVSYGFASIHELQPRMLGELTSPKLDAQALFKSLNVFGLGSLLTRLGLATPPMIRKMVGTAVAVKRDLLPRDILKLSLNKFSRIVLPLAPSEVLLLRGNDFKLRRLPGNKKRPEMHILVDSMEINKAVDKFYATVLLPQVSKFLEPRQSPWKEWLETLDAHAGIPESQLGEVRNAWSKWNEEFQNRVTIRKTSDCIAKVKGMDVLDGKKKKEERKVVGRDLWRILG</sequence>
<dbReference type="PANTHER" id="PTHR11142">
    <property type="entry name" value="PSEUDOURIDYLATE SYNTHASE"/>
    <property type="match status" value="1"/>
</dbReference>
<dbReference type="GO" id="GO:1990481">
    <property type="term" value="P:mRNA pseudouridine synthesis"/>
    <property type="evidence" value="ECO:0007669"/>
    <property type="project" value="TreeGrafter"/>
</dbReference>
<keyword evidence="2" id="KW-1185">Reference proteome</keyword>
<dbReference type="GO" id="GO:0009982">
    <property type="term" value="F:pseudouridine synthase activity"/>
    <property type="evidence" value="ECO:0007669"/>
    <property type="project" value="InterPro"/>
</dbReference>
<reference evidence="1" key="1">
    <citation type="submission" date="2022-04" db="EMBL/GenBank/DDBJ databases">
        <title>Carnegiea gigantea Genome sequencing and assembly v2.</title>
        <authorList>
            <person name="Copetti D."/>
            <person name="Sanderson M.J."/>
            <person name="Burquez A."/>
            <person name="Wojciechowski M.F."/>
        </authorList>
    </citation>
    <scope>NUCLEOTIDE SEQUENCE</scope>
    <source>
        <strain evidence="1">SGP5-SGP5p</strain>
        <tissue evidence="1">Aerial part</tissue>
    </source>
</reference>
<dbReference type="PANTHER" id="PTHR11142:SF9">
    <property type="entry name" value="TRNA PSEUDOURIDINE SYNTHASE-RELATED"/>
    <property type="match status" value="1"/>
</dbReference>
<gene>
    <name evidence="1" type="ORF">Cgig2_034136</name>
</gene>
<evidence type="ECO:0000313" key="1">
    <source>
        <dbReference type="EMBL" id="KAJ8441877.1"/>
    </source>
</evidence>
<dbReference type="InterPro" id="IPR001406">
    <property type="entry name" value="PsdUridine_synth_TruA"/>
</dbReference>
<dbReference type="AlphaFoldDB" id="A0A9Q1KEP5"/>
<dbReference type="InterPro" id="IPR020095">
    <property type="entry name" value="PsdUridine_synth_TruA_C"/>
</dbReference>
<accession>A0A9Q1KEP5</accession>
<evidence type="ECO:0000313" key="2">
    <source>
        <dbReference type="Proteomes" id="UP001153076"/>
    </source>
</evidence>